<evidence type="ECO:0000313" key="1">
    <source>
        <dbReference type="EMBL" id="MBO8416313.1"/>
    </source>
</evidence>
<dbReference type="AlphaFoldDB" id="A0A9D9DDA6"/>
<dbReference type="Proteomes" id="UP000823631">
    <property type="component" value="Unassembled WGS sequence"/>
</dbReference>
<reference evidence="1" key="1">
    <citation type="submission" date="2020-10" db="EMBL/GenBank/DDBJ databases">
        <authorList>
            <person name="Gilroy R."/>
        </authorList>
    </citation>
    <scope>NUCLEOTIDE SEQUENCE</scope>
    <source>
        <strain evidence="1">17213</strain>
    </source>
</reference>
<comment type="caution">
    <text evidence="1">The sequence shown here is derived from an EMBL/GenBank/DDBJ whole genome shotgun (WGS) entry which is preliminary data.</text>
</comment>
<name>A0A9D9DDA6_9GAMM</name>
<accession>A0A9D9DDA6</accession>
<sequence>MFDNEKVDRFIDEALREIEEIDRVMAQNQAAMGGVQTEPLSAADDAQVKELMARAEADAKEAGQRRIRSVDISIDAPSSVSSGRARSRRTLI</sequence>
<protein>
    <submittedName>
        <fullName evidence="1">Uncharacterized protein</fullName>
    </submittedName>
</protein>
<organism evidence="1 2">
    <name type="scientific">Candidatus Avisuccinivibrio stercorigallinarum</name>
    <dbReference type="NCBI Taxonomy" id="2840704"/>
    <lineage>
        <taxon>Bacteria</taxon>
        <taxon>Pseudomonadati</taxon>
        <taxon>Pseudomonadota</taxon>
        <taxon>Gammaproteobacteria</taxon>
        <taxon>Aeromonadales</taxon>
        <taxon>Succinivibrionaceae</taxon>
        <taxon>Succinivibrionaceae incertae sedis</taxon>
        <taxon>Candidatus Avisuccinivibrio</taxon>
    </lineage>
</organism>
<gene>
    <name evidence="1" type="ORF">IAB19_08045</name>
</gene>
<evidence type="ECO:0000313" key="2">
    <source>
        <dbReference type="Proteomes" id="UP000823631"/>
    </source>
</evidence>
<dbReference type="EMBL" id="JADINH010000169">
    <property type="protein sequence ID" value="MBO8416313.1"/>
    <property type="molecule type" value="Genomic_DNA"/>
</dbReference>
<proteinExistence type="predicted"/>
<reference evidence="1" key="2">
    <citation type="journal article" date="2021" name="PeerJ">
        <title>Extensive microbial diversity within the chicken gut microbiome revealed by metagenomics and culture.</title>
        <authorList>
            <person name="Gilroy R."/>
            <person name="Ravi A."/>
            <person name="Getino M."/>
            <person name="Pursley I."/>
            <person name="Horton D.L."/>
            <person name="Alikhan N.F."/>
            <person name="Baker D."/>
            <person name="Gharbi K."/>
            <person name="Hall N."/>
            <person name="Watson M."/>
            <person name="Adriaenssens E.M."/>
            <person name="Foster-Nyarko E."/>
            <person name="Jarju S."/>
            <person name="Secka A."/>
            <person name="Antonio M."/>
            <person name="Oren A."/>
            <person name="Chaudhuri R.R."/>
            <person name="La Ragione R."/>
            <person name="Hildebrand F."/>
            <person name="Pallen M.J."/>
        </authorList>
    </citation>
    <scope>NUCLEOTIDE SEQUENCE</scope>
    <source>
        <strain evidence="1">17213</strain>
    </source>
</reference>